<reference evidence="4" key="1">
    <citation type="submission" date="2020-08" db="EMBL/GenBank/DDBJ databases">
        <title>Plant Genome Project.</title>
        <authorList>
            <person name="Zhang R.-G."/>
        </authorList>
    </citation>
    <scope>NUCLEOTIDE SEQUENCE</scope>
    <source>
        <strain evidence="4">WSP0</strain>
        <tissue evidence="4">Leaf</tissue>
    </source>
</reference>
<keyword evidence="3" id="KW-0539">Nucleus</keyword>
<evidence type="ECO:0000313" key="4">
    <source>
        <dbReference type="EMBL" id="KAG5531979.1"/>
    </source>
</evidence>
<evidence type="ECO:0000313" key="5">
    <source>
        <dbReference type="Proteomes" id="UP000823749"/>
    </source>
</evidence>
<gene>
    <name evidence="4" type="ORF">RHGRI_026556</name>
</gene>
<evidence type="ECO:0000256" key="1">
    <source>
        <dbReference type="ARBA" id="ARBA00004123"/>
    </source>
</evidence>
<evidence type="ECO:0000256" key="2">
    <source>
        <dbReference type="ARBA" id="ARBA00009389"/>
    </source>
</evidence>
<comment type="subcellular location">
    <subcellularLocation>
        <location evidence="1">Nucleus</location>
    </subcellularLocation>
</comment>
<sequence length="68" mass="7569">MVMSSGASLVALYKQNDKPSYAIEFIQQKLGGPTVSEYEKLQTAMSDLQIRYDELQVHTKKSAGSSRN</sequence>
<dbReference type="InterPro" id="IPR026060">
    <property type="entry name" value="AMY1"/>
</dbReference>
<dbReference type="Proteomes" id="UP000823749">
    <property type="component" value="Chromosome 9"/>
</dbReference>
<name>A0AAV6IZH3_9ERIC</name>
<comment type="caution">
    <text evidence="4">The sequence shown here is derived from an EMBL/GenBank/DDBJ whole genome shotgun (WGS) entry which is preliminary data.</text>
</comment>
<keyword evidence="5" id="KW-1185">Reference proteome</keyword>
<dbReference type="PANTHER" id="PTHR13168">
    <property type="entry name" value="ASSOCIATE OF C-MYC AMY-1"/>
    <property type="match status" value="1"/>
</dbReference>
<dbReference type="PANTHER" id="PTHR13168:SF0">
    <property type="entry name" value="C-MYC-BINDING PROTEIN"/>
    <property type="match status" value="1"/>
</dbReference>
<comment type="similarity">
    <text evidence="2">Belongs to the AMY1 family.</text>
</comment>
<dbReference type="GO" id="GO:0003713">
    <property type="term" value="F:transcription coactivator activity"/>
    <property type="evidence" value="ECO:0007669"/>
    <property type="project" value="InterPro"/>
</dbReference>
<dbReference type="GO" id="GO:0005634">
    <property type="term" value="C:nucleus"/>
    <property type="evidence" value="ECO:0007669"/>
    <property type="project" value="UniProtKB-SubCell"/>
</dbReference>
<evidence type="ECO:0000256" key="3">
    <source>
        <dbReference type="ARBA" id="ARBA00023242"/>
    </source>
</evidence>
<dbReference type="AlphaFoldDB" id="A0AAV6IZH3"/>
<protein>
    <submittedName>
        <fullName evidence="4">Uncharacterized protein</fullName>
    </submittedName>
</protein>
<accession>A0AAV6IZH3</accession>
<dbReference type="EMBL" id="JACTNZ010000009">
    <property type="protein sequence ID" value="KAG5531979.1"/>
    <property type="molecule type" value="Genomic_DNA"/>
</dbReference>
<proteinExistence type="inferred from homology"/>
<organism evidence="4 5">
    <name type="scientific">Rhododendron griersonianum</name>
    <dbReference type="NCBI Taxonomy" id="479676"/>
    <lineage>
        <taxon>Eukaryota</taxon>
        <taxon>Viridiplantae</taxon>
        <taxon>Streptophyta</taxon>
        <taxon>Embryophyta</taxon>
        <taxon>Tracheophyta</taxon>
        <taxon>Spermatophyta</taxon>
        <taxon>Magnoliopsida</taxon>
        <taxon>eudicotyledons</taxon>
        <taxon>Gunneridae</taxon>
        <taxon>Pentapetalae</taxon>
        <taxon>asterids</taxon>
        <taxon>Ericales</taxon>
        <taxon>Ericaceae</taxon>
        <taxon>Ericoideae</taxon>
        <taxon>Rhodoreae</taxon>
        <taxon>Rhododendron</taxon>
    </lineage>
</organism>